<dbReference type="SUPFAM" id="SSF52540">
    <property type="entry name" value="P-loop containing nucleoside triphosphate hydrolases"/>
    <property type="match status" value="1"/>
</dbReference>
<evidence type="ECO:0000313" key="1">
    <source>
        <dbReference type="EMBL" id="GAA1501757.1"/>
    </source>
</evidence>
<dbReference type="Proteomes" id="UP001500842">
    <property type="component" value="Unassembled WGS sequence"/>
</dbReference>
<evidence type="ECO:0000313" key="2">
    <source>
        <dbReference type="Proteomes" id="UP001500842"/>
    </source>
</evidence>
<proteinExistence type="predicted"/>
<accession>A0ABN1ZP71</accession>
<dbReference type="InterPro" id="IPR027417">
    <property type="entry name" value="P-loop_NTPase"/>
</dbReference>
<gene>
    <name evidence="1" type="ORF">GCM10009788_00650</name>
</gene>
<dbReference type="EMBL" id="BAAAOR010000002">
    <property type="protein sequence ID" value="GAA1501757.1"/>
    <property type="molecule type" value="Genomic_DNA"/>
</dbReference>
<dbReference type="RefSeq" id="WP_141003501.1">
    <property type="nucleotide sequence ID" value="NZ_BAAAOR010000002.1"/>
</dbReference>
<organism evidence="1 2">
    <name type="scientific">Nocardioides humi</name>
    <dbReference type="NCBI Taxonomy" id="449461"/>
    <lineage>
        <taxon>Bacteria</taxon>
        <taxon>Bacillati</taxon>
        <taxon>Actinomycetota</taxon>
        <taxon>Actinomycetes</taxon>
        <taxon>Propionibacteriales</taxon>
        <taxon>Nocardioidaceae</taxon>
        <taxon>Nocardioides</taxon>
    </lineage>
</organism>
<comment type="caution">
    <text evidence="1">The sequence shown here is derived from an EMBL/GenBank/DDBJ whole genome shotgun (WGS) entry which is preliminary data.</text>
</comment>
<name>A0ABN1ZP71_9ACTN</name>
<protein>
    <recommendedName>
        <fullName evidence="3">Sulfotransferase family protein</fullName>
    </recommendedName>
</protein>
<sequence>MAQRVVLHIGTMKSGTSFLQNVLGENKAELAERGVLFPGRRWRRQVRAVRELIAYGGPGQPPMPPAGYWQQLVDEIRAWPGTAVVSMEYLAPRDERQIQRIRKTFPESRVEAVLTCRDLGRNVPAMWLESMQNGGVTGWEDYVAALGTRKDGTESTARFWRHQDVPTIASRWAKALDKGALSLVTVPPPGAPGDLLWRRFAEVLGTDPDAVGLDVRSNPSIDLPSALLLLELNRRFRPDGKGDLPPFYDRLVKHQVAKRGLSLREGGGQRLGYDDPWVRAKGEEQVTRLRKARHRVVGDLDELRPVPVPGLQPADVPAEDVLRAAVDALEIALSRWSRSRGLTEGEQR</sequence>
<keyword evidence="2" id="KW-1185">Reference proteome</keyword>
<evidence type="ECO:0008006" key="3">
    <source>
        <dbReference type="Google" id="ProtNLM"/>
    </source>
</evidence>
<reference evidence="1 2" key="1">
    <citation type="journal article" date="2019" name="Int. J. Syst. Evol. Microbiol.">
        <title>The Global Catalogue of Microorganisms (GCM) 10K type strain sequencing project: providing services to taxonomists for standard genome sequencing and annotation.</title>
        <authorList>
            <consortium name="The Broad Institute Genomics Platform"/>
            <consortium name="The Broad Institute Genome Sequencing Center for Infectious Disease"/>
            <person name="Wu L."/>
            <person name="Ma J."/>
        </authorList>
    </citation>
    <scope>NUCLEOTIDE SEQUENCE [LARGE SCALE GENOMIC DNA]</scope>
    <source>
        <strain evidence="1 2">JCM 14942</strain>
    </source>
</reference>